<dbReference type="InterPro" id="IPR025691">
    <property type="entry name" value="GspL_pp_dom"/>
</dbReference>
<sequence length="354" mass="37514">MKTALRLALPPLRDLSPDSMLPFALLDRDGRILRSGELPLSGLAGAVPPGRVEAILHPHDTVETRIDLPPLRGPRLQAAAVALVEPLTLSPTEDLAIAYGPRDAEGQADVAWTGRAALARAWETLARAGLNVVALYPASAVMPRHPDRADRAGQALSLPADARWRQPGPAWSLALPELRPMAQGRHRWRAPLIWSAAASIVWMAGLNLHAAQLAAEGQALRQSIHDRVAAAFPELPLILDPLKQAQQRVDALRAARDVAGDGDFMPLAQAAARMLPAGGFDLSALSYENGVLSIDRGDKSPPAPASRDDAARRQAGTAGLVLTATGSGWKIAPARLADRLDPGGRAQLAAESRP</sequence>
<feature type="region of interest" description="Disordered" evidence="1">
    <location>
        <begin position="295"/>
        <end position="317"/>
    </location>
</feature>
<dbReference type="Proteomes" id="UP000092213">
    <property type="component" value="Chromosome"/>
</dbReference>
<evidence type="ECO:0000313" key="3">
    <source>
        <dbReference type="EMBL" id="ANN74326.1"/>
    </source>
</evidence>
<dbReference type="Pfam" id="PF12693">
    <property type="entry name" value="GspL_C"/>
    <property type="match status" value="1"/>
</dbReference>
<protein>
    <recommendedName>
        <fullName evidence="2">GspL periplasmic domain-containing protein</fullName>
    </recommendedName>
</protein>
<name>A0A193G4E8_9BORD</name>
<evidence type="ECO:0000313" key="4">
    <source>
        <dbReference type="Proteomes" id="UP000092213"/>
    </source>
</evidence>
<dbReference type="AlphaFoldDB" id="A0A193G4E8"/>
<dbReference type="EMBL" id="CP016171">
    <property type="protein sequence ID" value="ANN74326.1"/>
    <property type="molecule type" value="Genomic_DNA"/>
</dbReference>
<dbReference type="InterPro" id="IPR043129">
    <property type="entry name" value="ATPase_NBD"/>
</dbReference>
<dbReference type="Gene3D" id="3.30.420.380">
    <property type="match status" value="1"/>
</dbReference>
<dbReference type="RefSeq" id="WP_066672369.1">
    <property type="nucleotide sequence ID" value="NZ_CP016171.1"/>
</dbReference>
<proteinExistence type="predicted"/>
<accession>A0A193G4E8</accession>
<feature type="domain" description="GspL periplasmic" evidence="2">
    <location>
        <begin position="186"/>
        <end position="290"/>
    </location>
</feature>
<dbReference type="SUPFAM" id="SSF53067">
    <property type="entry name" value="Actin-like ATPase domain"/>
    <property type="match status" value="1"/>
</dbReference>
<gene>
    <name evidence="3" type="ORF">BAU08_25860</name>
</gene>
<reference evidence="3 4" key="1">
    <citation type="submission" date="2016-06" db="EMBL/GenBank/DDBJ databases">
        <title>Complete genome sequences of Bordetella bronchialis and Bordetella flabilis.</title>
        <authorList>
            <person name="LiPuma J.J."/>
            <person name="Spilker T."/>
        </authorList>
    </citation>
    <scope>NUCLEOTIDE SEQUENCE [LARGE SCALE GENOMIC DNA]</scope>
    <source>
        <strain evidence="3 4">AU17976</strain>
    </source>
</reference>
<organism evidence="3 4">
    <name type="scientific">Bordetella bronchialis</name>
    <dbReference type="NCBI Taxonomy" id="463025"/>
    <lineage>
        <taxon>Bacteria</taxon>
        <taxon>Pseudomonadati</taxon>
        <taxon>Pseudomonadota</taxon>
        <taxon>Betaproteobacteria</taxon>
        <taxon>Burkholderiales</taxon>
        <taxon>Alcaligenaceae</taxon>
        <taxon>Bordetella</taxon>
    </lineage>
</organism>
<evidence type="ECO:0000256" key="1">
    <source>
        <dbReference type="SAM" id="MobiDB-lite"/>
    </source>
</evidence>
<evidence type="ECO:0000259" key="2">
    <source>
        <dbReference type="Pfam" id="PF12693"/>
    </source>
</evidence>
<dbReference type="STRING" id="463025.BAU08_25860"/>